<dbReference type="VEuPathDB" id="VectorBase:ADIR008927"/>
<accession>A0A182NMP2</accession>
<reference evidence="1" key="2">
    <citation type="submission" date="2020-05" db="UniProtKB">
        <authorList>
            <consortium name="EnsemblMetazoa"/>
        </authorList>
    </citation>
    <scope>IDENTIFICATION</scope>
    <source>
        <strain evidence="1">WRAIR2</strain>
    </source>
</reference>
<dbReference type="AlphaFoldDB" id="A0A182NMP2"/>
<organism evidence="1 2">
    <name type="scientific">Anopheles dirus</name>
    <dbReference type="NCBI Taxonomy" id="7168"/>
    <lineage>
        <taxon>Eukaryota</taxon>
        <taxon>Metazoa</taxon>
        <taxon>Ecdysozoa</taxon>
        <taxon>Arthropoda</taxon>
        <taxon>Hexapoda</taxon>
        <taxon>Insecta</taxon>
        <taxon>Pterygota</taxon>
        <taxon>Neoptera</taxon>
        <taxon>Endopterygota</taxon>
        <taxon>Diptera</taxon>
        <taxon>Nematocera</taxon>
        <taxon>Culicoidea</taxon>
        <taxon>Culicidae</taxon>
        <taxon>Anophelinae</taxon>
        <taxon>Anopheles</taxon>
    </lineage>
</organism>
<evidence type="ECO:0000313" key="2">
    <source>
        <dbReference type="Proteomes" id="UP000075884"/>
    </source>
</evidence>
<evidence type="ECO:0000313" key="1">
    <source>
        <dbReference type="EnsemblMetazoa" id="ADIR008927-PA"/>
    </source>
</evidence>
<reference evidence="2" key="1">
    <citation type="submission" date="2013-03" db="EMBL/GenBank/DDBJ databases">
        <title>The Genome Sequence of Anopheles dirus WRAIR2.</title>
        <authorList>
            <consortium name="The Broad Institute Genomics Platform"/>
            <person name="Neafsey D.E."/>
            <person name="Walton C."/>
            <person name="Walker B."/>
            <person name="Young S.K."/>
            <person name="Zeng Q."/>
            <person name="Gargeya S."/>
            <person name="Fitzgerald M."/>
            <person name="Haas B."/>
            <person name="Abouelleil A."/>
            <person name="Allen A.W."/>
            <person name="Alvarado L."/>
            <person name="Arachchi H.M."/>
            <person name="Berlin A.M."/>
            <person name="Chapman S.B."/>
            <person name="Gainer-Dewar J."/>
            <person name="Goldberg J."/>
            <person name="Griggs A."/>
            <person name="Gujja S."/>
            <person name="Hansen M."/>
            <person name="Howarth C."/>
            <person name="Imamovic A."/>
            <person name="Ireland A."/>
            <person name="Larimer J."/>
            <person name="McCowan C."/>
            <person name="Murphy C."/>
            <person name="Pearson M."/>
            <person name="Poon T.W."/>
            <person name="Priest M."/>
            <person name="Roberts A."/>
            <person name="Saif S."/>
            <person name="Shea T."/>
            <person name="Sisk P."/>
            <person name="Sykes S."/>
            <person name="Wortman J."/>
            <person name="Nusbaum C."/>
            <person name="Birren B."/>
        </authorList>
    </citation>
    <scope>NUCLEOTIDE SEQUENCE [LARGE SCALE GENOMIC DNA]</scope>
    <source>
        <strain evidence="2">WRAIR2</strain>
    </source>
</reference>
<keyword evidence="2" id="KW-1185">Reference proteome</keyword>
<dbReference type="EnsemblMetazoa" id="ADIR008927-RA">
    <property type="protein sequence ID" value="ADIR008927-PA"/>
    <property type="gene ID" value="ADIR008927"/>
</dbReference>
<sequence>MLCTTIPGKENKYSMRLYLQLNRAFFAGQRFDQGVDVLGASGDQGGEKLREVFLLLLHLLLRRLGSGTLKTGKLARD</sequence>
<protein>
    <submittedName>
        <fullName evidence="1">Uncharacterized protein</fullName>
    </submittedName>
</protein>
<dbReference type="Proteomes" id="UP000075884">
    <property type="component" value="Unassembled WGS sequence"/>
</dbReference>
<name>A0A182NMP2_9DIPT</name>
<proteinExistence type="predicted"/>